<evidence type="ECO:0000259" key="3">
    <source>
        <dbReference type="PROSITE" id="PS01180"/>
    </source>
</evidence>
<keyword evidence="1" id="KW-1015">Disulfide bond</keyword>
<dbReference type="InterPro" id="IPR053207">
    <property type="entry name" value="Non-NMDA_GluR_Accessory"/>
</dbReference>
<gene>
    <name evidence="6" type="ORF">AVEN_113170_1</name>
    <name evidence="7" type="ORF">AVEN_215250_1</name>
    <name evidence="4" type="ORF">AVEN_36084_1</name>
    <name evidence="5" type="ORF">AVEN_91949_1</name>
</gene>
<organism evidence="6 8">
    <name type="scientific">Araneus ventricosus</name>
    <name type="common">Orbweaver spider</name>
    <name type="synonym">Epeira ventricosa</name>
    <dbReference type="NCBI Taxonomy" id="182803"/>
    <lineage>
        <taxon>Eukaryota</taxon>
        <taxon>Metazoa</taxon>
        <taxon>Ecdysozoa</taxon>
        <taxon>Arthropoda</taxon>
        <taxon>Chelicerata</taxon>
        <taxon>Arachnida</taxon>
        <taxon>Araneae</taxon>
        <taxon>Araneomorphae</taxon>
        <taxon>Entelegynae</taxon>
        <taxon>Araneoidea</taxon>
        <taxon>Araneidae</taxon>
        <taxon>Araneus</taxon>
    </lineage>
</organism>
<comment type="caution">
    <text evidence="6">The sequence shown here is derived from an EMBL/GenBank/DDBJ whole genome shotgun (WGS) entry which is preliminary data.</text>
</comment>
<evidence type="ECO:0000313" key="8">
    <source>
        <dbReference type="Proteomes" id="UP000499080"/>
    </source>
</evidence>
<evidence type="ECO:0000256" key="1">
    <source>
        <dbReference type="ARBA" id="ARBA00023157"/>
    </source>
</evidence>
<name>A0A4Y2R505_ARAVE</name>
<proteinExistence type="predicted"/>
<dbReference type="SUPFAM" id="SSF49854">
    <property type="entry name" value="Spermadhesin, CUB domain"/>
    <property type="match status" value="1"/>
</dbReference>
<dbReference type="Gene3D" id="2.60.120.290">
    <property type="entry name" value="Spermadhesin, CUB domain"/>
    <property type="match status" value="1"/>
</dbReference>
<dbReference type="OrthoDB" id="6022136at2759"/>
<dbReference type="Pfam" id="PF00431">
    <property type="entry name" value="CUB"/>
    <property type="match status" value="1"/>
</dbReference>
<dbReference type="EMBL" id="BGPR01142590">
    <property type="protein sequence ID" value="GBN70745.1"/>
    <property type="molecule type" value="Genomic_DNA"/>
</dbReference>
<evidence type="ECO:0000256" key="2">
    <source>
        <dbReference type="PROSITE-ProRule" id="PRU00059"/>
    </source>
</evidence>
<dbReference type="EMBL" id="BGPR01142570">
    <property type="protein sequence ID" value="GBN70689.1"/>
    <property type="molecule type" value="Genomic_DNA"/>
</dbReference>
<dbReference type="GO" id="GO:0005886">
    <property type="term" value="C:plasma membrane"/>
    <property type="evidence" value="ECO:0007669"/>
    <property type="project" value="TreeGrafter"/>
</dbReference>
<reference evidence="6 8" key="1">
    <citation type="journal article" date="2019" name="Sci. Rep.">
        <title>Orb-weaving spider Araneus ventricosus genome elucidates the spidroin gene catalogue.</title>
        <authorList>
            <person name="Kono N."/>
            <person name="Nakamura H."/>
            <person name="Ohtoshi R."/>
            <person name="Moran D.A.P."/>
            <person name="Shinohara A."/>
            <person name="Yoshida Y."/>
            <person name="Fujiwara M."/>
            <person name="Mori M."/>
            <person name="Tomita M."/>
            <person name="Arakawa K."/>
        </authorList>
    </citation>
    <scope>NUCLEOTIDE SEQUENCE [LARGE SCALE GENOMIC DNA]</scope>
</reference>
<dbReference type="InterPro" id="IPR035914">
    <property type="entry name" value="Sperma_CUB_dom_sf"/>
</dbReference>
<dbReference type="EMBL" id="BGPR01142575">
    <property type="protein sequence ID" value="GBN70705.1"/>
    <property type="molecule type" value="Genomic_DNA"/>
</dbReference>
<evidence type="ECO:0000313" key="4">
    <source>
        <dbReference type="EMBL" id="GBN70689.1"/>
    </source>
</evidence>
<evidence type="ECO:0000313" key="5">
    <source>
        <dbReference type="EMBL" id="GBN70705.1"/>
    </source>
</evidence>
<dbReference type="CDD" id="cd00041">
    <property type="entry name" value="CUB"/>
    <property type="match status" value="1"/>
</dbReference>
<dbReference type="Proteomes" id="UP000499080">
    <property type="component" value="Unassembled WGS sequence"/>
</dbReference>
<dbReference type="PROSITE" id="PS01180">
    <property type="entry name" value="CUB"/>
    <property type="match status" value="1"/>
</dbReference>
<dbReference type="PANTHER" id="PTHR47537:SF6">
    <property type="entry name" value="CUB DOMAIN-CONTAINING PROTEIN"/>
    <property type="match status" value="1"/>
</dbReference>
<dbReference type="PANTHER" id="PTHR47537">
    <property type="entry name" value="CUBILIN"/>
    <property type="match status" value="1"/>
</dbReference>
<feature type="domain" description="CUB" evidence="3">
    <location>
        <begin position="85"/>
        <end position="146"/>
    </location>
</feature>
<evidence type="ECO:0000313" key="7">
    <source>
        <dbReference type="EMBL" id="GBN70745.1"/>
    </source>
</evidence>
<sequence>MVLNNTLASTFGLALREIAMLIHITNASRICRIFLEELFLDLRFDKTPPGRREFTDEKLPYNFRDRSISFADYKVPGTPSPDGTCNFTYLSSSTKRGDFNSPRHPANYPSNTTCVYNFNGEPGTQIKIVFNYFRTKTQELATTGYK</sequence>
<accession>A0A4Y2R505</accession>
<comment type="caution">
    <text evidence="2">Lacks conserved residue(s) required for the propagation of feature annotation.</text>
</comment>
<dbReference type="EMBL" id="BGPR01142578">
    <property type="protein sequence ID" value="GBN70723.1"/>
    <property type="molecule type" value="Genomic_DNA"/>
</dbReference>
<dbReference type="InterPro" id="IPR000859">
    <property type="entry name" value="CUB_dom"/>
</dbReference>
<evidence type="ECO:0000313" key="6">
    <source>
        <dbReference type="EMBL" id="GBN70723.1"/>
    </source>
</evidence>
<dbReference type="AlphaFoldDB" id="A0A4Y2R505"/>
<protein>
    <recommendedName>
        <fullName evidence="3">CUB domain-containing protein</fullName>
    </recommendedName>
</protein>
<keyword evidence="8" id="KW-1185">Reference proteome</keyword>